<evidence type="ECO:0000313" key="2">
    <source>
        <dbReference type="Proteomes" id="UP000005580"/>
    </source>
</evidence>
<sequence>MEIYYVYLTSFYLTFSLDTDIILLYSITFSCHESMTEKTNNIKNICAEKIFCRNSKRIYDINDC</sequence>
<dbReference type="EMBL" id="AEPE02000006">
    <property type="protein sequence ID" value="EFZ36010.1"/>
    <property type="molecule type" value="Genomic_DNA"/>
</dbReference>
<dbReference type="Proteomes" id="UP000005580">
    <property type="component" value="Unassembled WGS sequence"/>
</dbReference>
<gene>
    <name evidence="1" type="ORF">HMPREF0663_12077</name>
</gene>
<dbReference type="HOGENOM" id="CLU_2864114_0_0_10"/>
<accession>E7RS09</accession>
<comment type="caution">
    <text evidence="1">The sequence shown here is derived from an EMBL/GenBank/DDBJ whole genome shotgun (WGS) entry which is preliminary data.</text>
</comment>
<reference evidence="1" key="1">
    <citation type="submission" date="2011-01" db="EMBL/GenBank/DDBJ databases">
        <authorList>
            <person name="Muzny D."/>
            <person name="Qin X."/>
            <person name="Buhay C."/>
            <person name="Dugan-Rocha S."/>
            <person name="Ding Y."/>
            <person name="Chen G."/>
            <person name="Hawes A."/>
            <person name="Holder M."/>
            <person name="Jhangiani S."/>
            <person name="Johnson A."/>
            <person name="Khan Z."/>
            <person name="Li Z."/>
            <person name="Liu W."/>
            <person name="Liu X."/>
            <person name="Perez L."/>
            <person name="Shen H."/>
            <person name="Wang Q."/>
            <person name="Watt J."/>
            <person name="Xi L."/>
            <person name="Xin Y."/>
            <person name="Zhou J."/>
            <person name="Deng J."/>
            <person name="Jiang H."/>
            <person name="Liu Y."/>
            <person name="Qu J."/>
            <person name="Song X.-Z."/>
            <person name="Zhang L."/>
            <person name="Villasana D."/>
            <person name="Johnson A."/>
            <person name="Liu J."/>
            <person name="Liyanage D."/>
            <person name="Lorensuhewa L."/>
            <person name="Robinson T."/>
            <person name="Song A."/>
            <person name="Song B.-B."/>
            <person name="Dinh H."/>
            <person name="Thornton R."/>
            <person name="Coyle M."/>
            <person name="Francisco L."/>
            <person name="Jackson L."/>
            <person name="Javaid M."/>
            <person name="Korchina V."/>
            <person name="Kovar C."/>
            <person name="Mata R."/>
            <person name="Mathew T."/>
            <person name="Ngo R."/>
            <person name="Nguyen L."/>
            <person name="Nguyen N."/>
            <person name="Okwuonu G."/>
            <person name="Ongeri F."/>
            <person name="Pham C."/>
            <person name="Simmons D."/>
            <person name="Wilczek-Boney K."/>
            <person name="Hale W."/>
            <person name="Jakkamsetti A."/>
            <person name="Pham P."/>
            <person name="Ruth R."/>
            <person name="San Lucas F."/>
            <person name="Warren J."/>
            <person name="Zhang J."/>
            <person name="Zhao Z."/>
            <person name="Zhou C."/>
            <person name="Zhu D."/>
            <person name="Lee S."/>
            <person name="Bess C."/>
            <person name="Blankenburg K."/>
            <person name="Forbes L."/>
            <person name="Fu Q."/>
            <person name="Gubbala S."/>
            <person name="Hirani K."/>
            <person name="Jayaseelan J.C."/>
            <person name="Lara F."/>
            <person name="Munidasa M."/>
            <person name="Palculict T."/>
            <person name="Patil S."/>
            <person name="Pu L.-L."/>
            <person name="Saada N."/>
            <person name="Tang L."/>
            <person name="Weissenberger G."/>
            <person name="Zhu Y."/>
            <person name="Hemphill L."/>
            <person name="Shang Y."/>
            <person name="Youmans B."/>
            <person name="Ayvaz T."/>
            <person name="Ross M."/>
            <person name="Santibanez J."/>
            <person name="Aqrawi P."/>
            <person name="Gross S."/>
            <person name="Joshi V."/>
            <person name="Fowler G."/>
            <person name="Nazareth L."/>
            <person name="Reid J."/>
            <person name="Worley K."/>
            <person name="Petrosino J."/>
            <person name="Highlander S."/>
            <person name="Gibbs R."/>
        </authorList>
    </citation>
    <scope>NUCLEOTIDE SEQUENCE [LARGE SCALE GENOMIC DNA]</scope>
    <source>
        <strain evidence="1">ATCC 33269</strain>
    </source>
</reference>
<name>E7RS09_9BACT</name>
<keyword evidence="2" id="KW-1185">Reference proteome</keyword>
<evidence type="ECO:0000313" key="1">
    <source>
        <dbReference type="EMBL" id="EFZ36010.1"/>
    </source>
</evidence>
<organism evidence="1 2">
    <name type="scientific">Hoylesella oralis ATCC 33269</name>
    <dbReference type="NCBI Taxonomy" id="873533"/>
    <lineage>
        <taxon>Bacteria</taxon>
        <taxon>Pseudomonadati</taxon>
        <taxon>Bacteroidota</taxon>
        <taxon>Bacteroidia</taxon>
        <taxon>Bacteroidales</taxon>
        <taxon>Prevotellaceae</taxon>
        <taxon>Hoylesella</taxon>
    </lineage>
</organism>
<proteinExistence type="predicted"/>
<protein>
    <submittedName>
        <fullName evidence="1">Uncharacterized protein</fullName>
    </submittedName>
</protein>
<dbReference type="AlphaFoldDB" id="E7RS09"/>